<dbReference type="Proteomes" id="UP000245942">
    <property type="component" value="Unassembled WGS sequence"/>
</dbReference>
<accession>A0A316U6T0</accession>
<dbReference type="STRING" id="1684307.A0A316U6T0"/>
<dbReference type="EMBL" id="KZ819326">
    <property type="protein sequence ID" value="PWN20987.1"/>
    <property type="molecule type" value="Genomic_DNA"/>
</dbReference>
<name>A0A316U6T0_9BASI</name>
<proteinExistence type="predicted"/>
<dbReference type="PANTHER" id="PTHR15410:SF2">
    <property type="entry name" value="HIRA-INTERACTING PROTEIN 3"/>
    <property type="match status" value="1"/>
</dbReference>
<feature type="region of interest" description="Disordered" evidence="1">
    <location>
        <begin position="64"/>
        <end position="151"/>
    </location>
</feature>
<dbReference type="GeneID" id="37012873"/>
<keyword evidence="3" id="KW-1185">Reference proteome</keyword>
<evidence type="ECO:0000313" key="2">
    <source>
        <dbReference type="EMBL" id="PWN20987.1"/>
    </source>
</evidence>
<feature type="compositionally biased region" description="Acidic residues" evidence="1">
    <location>
        <begin position="251"/>
        <end position="260"/>
    </location>
</feature>
<dbReference type="RefSeq" id="XP_025348147.1">
    <property type="nucleotide sequence ID" value="XM_025491139.1"/>
</dbReference>
<gene>
    <name evidence="2" type="ORF">BCV69DRAFT_277113</name>
</gene>
<feature type="region of interest" description="Disordered" evidence="1">
    <location>
        <begin position="220"/>
        <end position="271"/>
    </location>
</feature>
<reference evidence="2 3" key="1">
    <citation type="journal article" date="2018" name="Mol. Biol. Evol.">
        <title>Broad Genomic Sampling Reveals a Smut Pathogenic Ancestry of the Fungal Clade Ustilaginomycotina.</title>
        <authorList>
            <person name="Kijpornyongpan T."/>
            <person name="Mondo S.J."/>
            <person name="Barry K."/>
            <person name="Sandor L."/>
            <person name="Lee J."/>
            <person name="Lipzen A."/>
            <person name="Pangilinan J."/>
            <person name="LaButti K."/>
            <person name="Hainaut M."/>
            <person name="Henrissat B."/>
            <person name="Grigoriev I.V."/>
            <person name="Spatafora J.W."/>
            <person name="Aime M.C."/>
        </authorList>
    </citation>
    <scope>NUCLEOTIDE SEQUENCE [LARGE SCALE GENOMIC DNA]</scope>
    <source>
        <strain evidence="2 3">MCA 4718</strain>
    </source>
</reference>
<sequence length="286" mass="30995">MAKLPSDSKIESYVRQLLEKDVKANKGKEITIRVALAEHFDVDVDDLKEEKKVVIKAAVDKAVEELLPDEGGEQSEEEVAAEETEHVESPALDSGMSSLDDSDVGEGSSTGAKKKQGRKSKEGGKQSTSSRSGAKTSKKKESSASGDKTEEEIARLKKLVVACGVRKQWSSWFAKESATTSKDQARALRSLLSELGMDGRLSMEKAKKIKEEREFAEELKAIGADTGAQERESRGSRSGLQRKRLGGSAESSEDESEEEEPQRAAKKSRLGASLAAFAAELNSDDE</sequence>
<dbReference type="PANTHER" id="PTHR15410">
    <property type="entry name" value="HIRA-INTERACTING PROTEIN 3"/>
    <property type="match status" value="1"/>
</dbReference>
<dbReference type="GO" id="GO:0005634">
    <property type="term" value="C:nucleus"/>
    <property type="evidence" value="ECO:0007669"/>
    <property type="project" value="TreeGrafter"/>
</dbReference>
<organism evidence="2 3">
    <name type="scientific">Pseudomicrostroma glucosiphilum</name>
    <dbReference type="NCBI Taxonomy" id="1684307"/>
    <lineage>
        <taxon>Eukaryota</taxon>
        <taxon>Fungi</taxon>
        <taxon>Dikarya</taxon>
        <taxon>Basidiomycota</taxon>
        <taxon>Ustilaginomycotina</taxon>
        <taxon>Exobasidiomycetes</taxon>
        <taxon>Microstromatales</taxon>
        <taxon>Microstromatales incertae sedis</taxon>
        <taxon>Pseudomicrostroma</taxon>
    </lineage>
</organism>
<feature type="compositionally biased region" description="Basic and acidic residues" evidence="1">
    <location>
        <begin position="139"/>
        <end position="151"/>
    </location>
</feature>
<protein>
    <submittedName>
        <fullName evidence="2">Uncharacterized protein</fullName>
    </submittedName>
</protein>
<dbReference type="AlphaFoldDB" id="A0A316U6T0"/>
<dbReference type="InterPro" id="IPR037647">
    <property type="entry name" value="HIRIP3"/>
</dbReference>
<evidence type="ECO:0000313" key="3">
    <source>
        <dbReference type="Proteomes" id="UP000245942"/>
    </source>
</evidence>
<evidence type="ECO:0000256" key="1">
    <source>
        <dbReference type="SAM" id="MobiDB-lite"/>
    </source>
</evidence>
<dbReference type="OrthoDB" id="552755at2759"/>
<feature type="compositionally biased region" description="Acidic residues" evidence="1">
    <location>
        <begin position="66"/>
        <end position="82"/>
    </location>
</feature>